<organism evidence="3 4">
    <name type="scientific">Truncatella angustata</name>
    <dbReference type="NCBI Taxonomy" id="152316"/>
    <lineage>
        <taxon>Eukaryota</taxon>
        <taxon>Fungi</taxon>
        <taxon>Dikarya</taxon>
        <taxon>Ascomycota</taxon>
        <taxon>Pezizomycotina</taxon>
        <taxon>Sordariomycetes</taxon>
        <taxon>Xylariomycetidae</taxon>
        <taxon>Amphisphaeriales</taxon>
        <taxon>Sporocadaceae</taxon>
        <taxon>Truncatella</taxon>
    </lineage>
</organism>
<evidence type="ECO:0000256" key="1">
    <source>
        <dbReference type="SAM" id="Coils"/>
    </source>
</evidence>
<sequence>MGKKKRKASASRDKTKVTRLDVVNLQAVKPALGDPDVDARVTIQQRQKRQYGPGKPVLTCETQQKRLWHNKYFKQAKKLVKRRERTDRALLYEVDRELLDDKAWEAREALLQKQNSLRRRETRYLQEIEQKLQRARARLATGRNDQIVRDEYRLRRLLDIFRAHLGPYVEANSPELDKTRGRSKKIKLEVTKEAKGLNQELRGNPEMLAVQKNDCVRQLSPHQDLTSGEDKGINLIKNRRRLDEIVAPHLDDSNVVHDVPPARKVSSSMSSHRESESDKGHQCISEEAGPQNANQRQSQRPLATAANQAQYDSYLDSPTQQTLKAQRFAVTRRQTTRSSPTRISGPNPLKTKTVLFEGPKQKYDCLQPNPAPERAEDSFAESKMKKKHRNQASRGSSSSEWLGKSSTPIPPPSIPSIPKIPSDKMQTVSSISSSVARRVQFTPTSMRPHTGQRQLAPKSYGGESSSPTIPLISARLNIPRSFVRIFPGSTQDDRVALEEEKKRWRSILGL</sequence>
<gene>
    <name evidence="3" type="ORF">BKA67DRAFT_666960</name>
</gene>
<feature type="region of interest" description="Disordered" evidence="2">
    <location>
        <begin position="327"/>
        <end position="466"/>
    </location>
</feature>
<feature type="compositionally biased region" description="Basic and acidic residues" evidence="2">
    <location>
        <begin position="373"/>
        <end position="383"/>
    </location>
</feature>
<dbReference type="EMBL" id="JAGPXC010000001">
    <property type="protein sequence ID" value="KAH6660118.1"/>
    <property type="molecule type" value="Genomic_DNA"/>
</dbReference>
<dbReference type="OrthoDB" id="5235253at2759"/>
<dbReference type="AlphaFoldDB" id="A0A9P8UXC0"/>
<comment type="caution">
    <text evidence="3">The sequence shown here is derived from an EMBL/GenBank/DDBJ whole genome shotgun (WGS) entry which is preliminary data.</text>
</comment>
<evidence type="ECO:0000313" key="4">
    <source>
        <dbReference type="Proteomes" id="UP000758603"/>
    </source>
</evidence>
<feature type="compositionally biased region" description="Low complexity" evidence="2">
    <location>
        <begin position="331"/>
        <end position="344"/>
    </location>
</feature>
<feature type="region of interest" description="Disordered" evidence="2">
    <location>
        <begin position="253"/>
        <end position="306"/>
    </location>
</feature>
<feature type="compositionally biased region" description="Polar residues" evidence="2">
    <location>
        <begin position="441"/>
        <end position="453"/>
    </location>
</feature>
<keyword evidence="4" id="KW-1185">Reference proteome</keyword>
<evidence type="ECO:0000256" key="2">
    <source>
        <dbReference type="SAM" id="MobiDB-lite"/>
    </source>
</evidence>
<feature type="compositionally biased region" description="Polar residues" evidence="2">
    <location>
        <begin position="291"/>
        <end position="306"/>
    </location>
</feature>
<reference evidence="3" key="1">
    <citation type="journal article" date="2021" name="Nat. Commun.">
        <title>Genetic determinants of endophytism in the Arabidopsis root mycobiome.</title>
        <authorList>
            <person name="Mesny F."/>
            <person name="Miyauchi S."/>
            <person name="Thiergart T."/>
            <person name="Pickel B."/>
            <person name="Atanasova L."/>
            <person name="Karlsson M."/>
            <person name="Huettel B."/>
            <person name="Barry K.W."/>
            <person name="Haridas S."/>
            <person name="Chen C."/>
            <person name="Bauer D."/>
            <person name="Andreopoulos W."/>
            <person name="Pangilinan J."/>
            <person name="LaButti K."/>
            <person name="Riley R."/>
            <person name="Lipzen A."/>
            <person name="Clum A."/>
            <person name="Drula E."/>
            <person name="Henrissat B."/>
            <person name="Kohler A."/>
            <person name="Grigoriev I.V."/>
            <person name="Martin F.M."/>
            <person name="Hacquard S."/>
        </authorList>
    </citation>
    <scope>NUCLEOTIDE SEQUENCE</scope>
    <source>
        <strain evidence="3">MPI-SDFR-AT-0073</strain>
    </source>
</reference>
<feature type="coiled-coil region" evidence="1">
    <location>
        <begin position="118"/>
        <end position="145"/>
    </location>
</feature>
<name>A0A9P8UXC0_9PEZI</name>
<dbReference type="Proteomes" id="UP000758603">
    <property type="component" value="Unassembled WGS sequence"/>
</dbReference>
<feature type="compositionally biased region" description="Basic and acidic residues" evidence="2">
    <location>
        <begin position="271"/>
        <end position="281"/>
    </location>
</feature>
<accession>A0A9P8UXC0</accession>
<protein>
    <submittedName>
        <fullName evidence="3">Uncharacterized protein</fullName>
    </submittedName>
</protein>
<feature type="compositionally biased region" description="Low complexity" evidence="2">
    <location>
        <begin position="393"/>
        <end position="407"/>
    </location>
</feature>
<dbReference type="GeneID" id="70137494"/>
<evidence type="ECO:0000313" key="3">
    <source>
        <dbReference type="EMBL" id="KAH6660118.1"/>
    </source>
</evidence>
<proteinExistence type="predicted"/>
<keyword evidence="1" id="KW-0175">Coiled coil</keyword>
<dbReference type="RefSeq" id="XP_045964249.1">
    <property type="nucleotide sequence ID" value="XM_046108603.1"/>
</dbReference>